<dbReference type="PANTHER" id="PTHR40114">
    <property type="entry name" value="SLR0698 PROTEIN"/>
    <property type="match status" value="1"/>
</dbReference>
<evidence type="ECO:0000313" key="4">
    <source>
        <dbReference type="Proteomes" id="UP000053675"/>
    </source>
</evidence>
<comment type="caution">
    <text evidence="3">The sequence shown here is derived from an EMBL/GenBank/DDBJ whole genome shotgun (WGS) entry which is preliminary data.</text>
</comment>
<organism evidence="3 4">
    <name type="scientific">Nitratireductor basaltis</name>
    <dbReference type="NCBI Taxonomy" id="472175"/>
    <lineage>
        <taxon>Bacteria</taxon>
        <taxon>Pseudomonadati</taxon>
        <taxon>Pseudomonadota</taxon>
        <taxon>Alphaproteobacteria</taxon>
        <taxon>Hyphomicrobiales</taxon>
        <taxon>Phyllobacteriaceae</taxon>
        <taxon>Nitratireductor</taxon>
    </lineage>
</organism>
<dbReference type="SUPFAM" id="SSF55154">
    <property type="entry name" value="CYTH-like phosphatases"/>
    <property type="match status" value="1"/>
</dbReference>
<evidence type="ECO:0000313" key="3">
    <source>
        <dbReference type="EMBL" id="KFB11362.1"/>
    </source>
</evidence>
<dbReference type="InterPro" id="IPR023577">
    <property type="entry name" value="CYTH_domain"/>
</dbReference>
<dbReference type="RefSeq" id="WP_036483231.1">
    <property type="nucleotide sequence ID" value="NZ_JMQM01000001.1"/>
</dbReference>
<dbReference type="Gene3D" id="2.40.320.10">
    <property type="entry name" value="Hypothetical Protein Pfu-838710-001"/>
    <property type="match status" value="1"/>
</dbReference>
<name>A0A084UEH6_9HYPH</name>
<dbReference type="eggNOG" id="COG2954">
    <property type="taxonomic scope" value="Bacteria"/>
</dbReference>
<dbReference type="OrthoDB" id="9805588at2"/>
<reference evidence="3 4" key="1">
    <citation type="submission" date="2014-05" db="EMBL/GenBank/DDBJ databases">
        <title>Draft Genome Sequence of Nitratireductor basaltis Strain UMTGB225, A Marine Bacterium Isolated from Green Barrel Tunicate.</title>
        <authorList>
            <person name="Gan H.Y."/>
        </authorList>
    </citation>
    <scope>NUCLEOTIDE SEQUENCE [LARGE SCALE GENOMIC DNA]</scope>
    <source>
        <strain evidence="3 4">UMTGB225</strain>
    </source>
</reference>
<dbReference type="AlphaFoldDB" id="A0A084UEH6"/>
<dbReference type="CDD" id="cd07891">
    <property type="entry name" value="CYTH-like_CthTTM-like_1"/>
    <property type="match status" value="1"/>
</dbReference>
<dbReference type="SMART" id="SM01118">
    <property type="entry name" value="CYTH"/>
    <property type="match status" value="1"/>
</dbReference>
<dbReference type="PROSITE" id="PS51707">
    <property type="entry name" value="CYTH"/>
    <property type="match status" value="1"/>
</dbReference>
<proteinExistence type="predicted"/>
<accession>A0A084UEH6</accession>
<gene>
    <name evidence="3" type="ORF">EL18_02410</name>
</gene>
<keyword evidence="4" id="KW-1185">Reference proteome</keyword>
<dbReference type="PANTHER" id="PTHR40114:SF1">
    <property type="entry name" value="SLR0698 PROTEIN"/>
    <property type="match status" value="1"/>
</dbReference>
<dbReference type="EMBL" id="JMQM01000001">
    <property type="protein sequence ID" value="KFB11362.1"/>
    <property type="molecule type" value="Genomic_DNA"/>
</dbReference>
<dbReference type="InterPro" id="IPR012042">
    <property type="entry name" value="NeuTTM/CthTTM-like"/>
</dbReference>
<dbReference type="STRING" id="472175.EL18_02410"/>
<dbReference type="PATRIC" id="fig|472175.3.peg.2401"/>
<feature type="active site" description="Proton acceptor" evidence="1">
    <location>
        <position position="30"/>
    </location>
</feature>
<feature type="domain" description="CYTH" evidence="2">
    <location>
        <begin position="2"/>
        <end position="149"/>
    </location>
</feature>
<dbReference type="InterPro" id="IPR033469">
    <property type="entry name" value="CYTH-like_dom_sf"/>
</dbReference>
<dbReference type="Pfam" id="PF01928">
    <property type="entry name" value="CYTH"/>
    <property type="match status" value="1"/>
</dbReference>
<evidence type="ECO:0000259" key="2">
    <source>
        <dbReference type="PROSITE" id="PS51707"/>
    </source>
</evidence>
<dbReference type="PIRSF" id="PIRSF016487">
    <property type="entry name" value="CYTH_UCP016487"/>
    <property type="match status" value="1"/>
</dbReference>
<protein>
    <submittedName>
        <fullName evidence="3">Adenylate cyclase</fullName>
    </submittedName>
</protein>
<sequence length="157" mass="17693">MATESERKFLVASDDWRNHVVETVTIRQFYVMADSDRSLRMRIRNGEQAKLTLKLGAAKREREEFEYPSSLSEADEMARFAIGDIIEKTRNIVPHHSLHFEIDEFSGPLAGLVLAELETTADMDASSLPVWLGREVTGDARYYNANLALNGMPDTAS</sequence>
<dbReference type="Proteomes" id="UP000053675">
    <property type="component" value="Unassembled WGS sequence"/>
</dbReference>
<evidence type="ECO:0000256" key="1">
    <source>
        <dbReference type="PIRSR" id="PIRSR016487-1"/>
    </source>
</evidence>